<gene>
    <name evidence="3" type="ORF">PRZ48_004879</name>
</gene>
<sequence length="321" mass="35507">MLVRLTLCLCVLYLPSTLAVKGLVPEHSWDSQMHVIDPERFPLSPNRSYTPKSATREQAAAFEAGCGIAHTVIVLPSVYGTDNSVLLDALDYFNGTARGICVVNPDSVSNDTLAKYHAAGVRGVRVNFGANGTDADIVEAVKKNAAVARRHDWALELWIPLRAFKALHSIIPDLGVRVMADHFAHAEVGSRTNNTLDTIDPYRLEGFREVIDLMARKLLFVTLSAPYQDSNDAPLYQDMRVVAQTLMIKAPEMVVYASDWPHTVGQSGNSAAGRLVPQDFLKVNDSALIDLYKEWAGSPAQIHRLFVDNPRRLWQWSDPDS</sequence>
<protein>
    <recommendedName>
        <fullName evidence="2">Amidohydrolase-related domain-containing protein</fullName>
    </recommendedName>
</protein>
<dbReference type="Gene3D" id="3.20.20.140">
    <property type="entry name" value="Metal-dependent hydrolases"/>
    <property type="match status" value="1"/>
</dbReference>
<organism evidence="3 4">
    <name type="scientific">Zasmidium cellare</name>
    <name type="common">Wine cellar mold</name>
    <name type="synonym">Racodium cellare</name>
    <dbReference type="NCBI Taxonomy" id="395010"/>
    <lineage>
        <taxon>Eukaryota</taxon>
        <taxon>Fungi</taxon>
        <taxon>Dikarya</taxon>
        <taxon>Ascomycota</taxon>
        <taxon>Pezizomycotina</taxon>
        <taxon>Dothideomycetes</taxon>
        <taxon>Dothideomycetidae</taxon>
        <taxon>Mycosphaerellales</taxon>
        <taxon>Mycosphaerellaceae</taxon>
        <taxon>Zasmidium</taxon>
    </lineage>
</organism>
<comment type="caution">
    <text evidence="3">The sequence shown here is derived from an EMBL/GenBank/DDBJ whole genome shotgun (WGS) entry which is preliminary data.</text>
</comment>
<feature type="chain" id="PRO_5045161297" description="Amidohydrolase-related domain-containing protein" evidence="1">
    <location>
        <begin position="20"/>
        <end position="321"/>
    </location>
</feature>
<feature type="domain" description="Amidohydrolase-related" evidence="2">
    <location>
        <begin position="30"/>
        <end position="315"/>
    </location>
</feature>
<feature type="signal peptide" evidence="1">
    <location>
        <begin position="1"/>
        <end position="19"/>
    </location>
</feature>
<dbReference type="Proteomes" id="UP001305779">
    <property type="component" value="Unassembled WGS sequence"/>
</dbReference>
<name>A0ABR0EQU1_ZASCE</name>
<dbReference type="EMBL" id="JAXOVC010000003">
    <property type="protein sequence ID" value="KAK4503964.1"/>
    <property type="molecule type" value="Genomic_DNA"/>
</dbReference>
<evidence type="ECO:0000259" key="2">
    <source>
        <dbReference type="Pfam" id="PF04909"/>
    </source>
</evidence>
<evidence type="ECO:0000313" key="4">
    <source>
        <dbReference type="Proteomes" id="UP001305779"/>
    </source>
</evidence>
<keyword evidence="4" id="KW-1185">Reference proteome</keyword>
<accession>A0ABR0EQU1</accession>
<dbReference type="InterPro" id="IPR006680">
    <property type="entry name" value="Amidohydro-rel"/>
</dbReference>
<dbReference type="PANTHER" id="PTHR35563:SF2">
    <property type="entry name" value="BARREL METAL-DEPENDENT HYDROLASE, PUTATIVE (AFU_ORTHOLOGUE AFUA_1G16240)-RELATED"/>
    <property type="match status" value="1"/>
</dbReference>
<dbReference type="Pfam" id="PF04909">
    <property type="entry name" value="Amidohydro_2"/>
    <property type="match status" value="1"/>
</dbReference>
<dbReference type="InterPro" id="IPR052358">
    <property type="entry name" value="Aro_Compnd_Degr_Hydrolases"/>
</dbReference>
<reference evidence="3 4" key="1">
    <citation type="journal article" date="2023" name="G3 (Bethesda)">
        <title>A chromosome-level genome assembly of Zasmidium syzygii isolated from banana leaves.</title>
        <authorList>
            <person name="van Westerhoven A.C."/>
            <person name="Mehrabi R."/>
            <person name="Talebi R."/>
            <person name="Steentjes M.B.F."/>
            <person name="Corcolon B."/>
            <person name="Chong P.A."/>
            <person name="Kema G.H.J."/>
            <person name="Seidl M.F."/>
        </authorList>
    </citation>
    <scope>NUCLEOTIDE SEQUENCE [LARGE SCALE GENOMIC DNA]</scope>
    <source>
        <strain evidence="3 4">P124</strain>
    </source>
</reference>
<evidence type="ECO:0000256" key="1">
    <source>
        <dbReference type="SAM" id="SignalP"/>
    </source>
</evidence>
<keyword evidence="1" id="KW-0732">Signal</keyword>
<dbReference type="SUPFAM" id="SSF51556">
    <property type="entry name" value="Metallo-dependent hydrolases"/>
    <property type="match status" value="1"/>
</dbReference>
<dbReference type="InterPro" id="IPR032466">
    <property type="entry name" value="Metal_Hydrolase"/>
</dbReference>
<proteinExistence type="predicted"/>
<evidence type="ECO:0000313" key="3">
    <source>
        <dbReference type="EMBL" id="KAK4503964.1"/>
    </source>
</evidence>
<dbReference type="PANTHER" id="PTHR35563">
    <property type="entry name" value="BARREL METAL-DEPENDENT HYDROLASE, PUTATIVE (AFU_ORTHOLOGUE AFUA_1G16240)-RELATED"/>
    <property type="match status" value="1"/>
</dbReference>